<dbReference type="PANTHER" id="PTHR32468:SF0">
    <property type="entry name" value="K(+)_H(+) ANTIPORTER 1"/>
    <property type="match status" value="1"/>
</dbReference>
<reference evidence="11" key="1">
    <citation type="submission" date="2023-07" db="EMBL/GenBank/DDBJ databases">
        <title>30 novel species of actinomycetes from the DSMZ collection.</title>
        <authorList>
            <person name="Nouioui I."/>
        </authorList>
    </citation>
    <scope>NUCLEOTIDE SEQUENCE [LARGE SCALE GENOMIC DNA]</scope>
    <source>
        <strain evidence="11">DSM 41640</strain>
    </source>
</reference>
<dbReference type="InterPro" id="IPR050794">
    <property type="entry name" value="CPA2_transporter"/>
</dbReference>
<keyword evidence="6 8" id="KW-0472">Membrane</keyword>
<keyword evidence="3 8" id="KW-0812">Transmembrane</keyword>
<dbReference type="Pfam" id="PF00999">
    <property type="entry name" value="Na_H_Exchanger"/>
    <property type="match status" value="1"/>
</dbReference>
<gene>
    <name evidence="10" type="ORF">RNB18_21535</name>
</gene>
<evidence type="ECO:0000256" key="7">
    <source>
        <dbReference type="SAM" id="MobiDB-lite"/>
    </source>
</evidence>
<feature type="transmembrane region" description="Helical" evidence="8">
    <location>
        <begin position="249"/>
        <end position="268"/>
    </location>
</feature>
<organism evidence="10 11">
    <name type="scientific">Streptomyces doebereineriae</name>
    <dbReference type="NCBI Taxonomy" id="3075528"/>
    <lineage>
        <taxon>Bacteria</taxon>
        <taxon>Bacillati</taxon>
        <taxon>Actinomycetota</taxon>
        <taxon>Actinomycetes</taxon>
        <taxon>Kitasatosporales</taxon>
        <taxon>Streptomycetaceae</taxon>
        <taxon>Streptomyces</taxon>
    </lineage>
</organism>
<feature type="transmembrane region" description="Helical" evidence="8">
    <location>
        <begin position="289"/>
        <end position="322"/>
    </location>
</feature>
<accession>A0ABU2VB16</accession>
<evidence type="ECO:0000256" key="8">
    <source>
        <dbReference type="SAM" id="Phobius"/>
    </source>
</evidence>
<feature type="transmembrane region" description="Helical" evidence="8">
    <location>
        <begin position="430"/>
        <end position="452"/>
    </location>
</feature>
<evidence type="ECO:0000256" key="3">
    <source>
        <dbReference type="ARBA" id="ARBA00022692"/>
    </source>
</evidence>
<keyword evidence="5" id="KW-0406">Ion transport</keyword>
<keyword evidence="4 8" id="KW-1133">Transmembrane helix</keyword>
<feature type="transmembrane region" description="Helical" evidence="8">
    <location>
        <begin position="184"/>
        <end position="208"/>
    </location>
</feature>
<evidence type="ECO:0000256" key="6">
    <source>
        <dbReference type="ARBA" id="ARBA00023136"/>
    </source>
</evidence>
<dbReference type="InterPro" id="IPR006153">
    <property type="entry name" value="Cation/H_exchanger_TM"/>
</dbReference>
<feature type="transmembrane region" description="Helical" evidence="8">
    <location>
        <begin position="400"/>
        <end position="421"/>
    </location>
</feature>
<evidence type="ECO:0000313" key="10">
    <source>
        <dbReference type="EMBL" id="MDT0482752.1"/>
    </source>
</evidence>
<feature type="domain" description="Cation/H+ exchanger transmembrane" evidence="9">
    <location>
        <begin position="71"/>
        <end position="449"/>
    </location>
</feature>
<keyword evidence="11" id="KW-1185">Reference proteome</keyword>
<comment type="subcellular location">
    <subcellularLocation>
        <location evidence="1">Membrane</location>
        <topology evidence="1">Multi-pass membrane protein</topology>
    </subcellularLocation>
</comment>
<dbReference type="PANTHER" id="PTHR32468">
    <property type="entry name" value="CATION/H + ANTIPORTER"/>
    <property type="match status" value="1"/>
</dbReference>
<comment type="caution">
    <text evidence="10">The sequence shown here is derived from an EMBL/GenBank/DDBJ whole genome shotgun (WGS) entry which is preliminary data.</text>
</comment>
<feature type="transmembrane region" description="Helical" evidence="8">
    <location>
        <begin position="367"/>
        <end position="388"/>
    </location>
</feature>
<feature type="transmembrane region" description="Helical" evidence="8">
    <location>
        <begin position="334"/>
        <end position="355"/>
    </location>
</feature>
<dbReference type="Proteomes" id="UP001183824">
    <property type="component" value="Unassembled WGS sequence"/>
</dbReference>
<evidence type="ECO:0000256" key="4">
    <source>
        <dbReference type="ARBA" id="ARBA00022989"/>
    </source>
</evidence>
<dbReference type="EMBL" id="JAVREZ010000007">
    <property type="protein sequence ID" value="MDT0482752.1"/>
    <property type="molecule type" value="Genomic_DNA"/>
</dbReference>
<dbReference type="InterPro" id="IPR038770">
    <property type="entry name" value="Na+/solute_symporter_sf"/>
</dbReference>
<evidence type="ECO:0000256" key="2">
    <source>
        <dbReference type="ARBA" id="ARBA00022448"/>
    </source>
</evidence>
<evidence type="ECO:0000256" key="1">
    <source>
        <dbReference type="ARBA" id="ARBA00004141"/>
    </source>
</evidence>
<evidence type="ECO:0000313" key="11">
    <source>
        <dbReference type="Proteomes" id="UP001183824"/>
    </source>
</evidence>
<name>A0ABU2VB16_9ACTN</name>
<feature type="transmembrane region" description="Helical" evidence="8">
    <location>
        <begin position="16"/>
        <end position="37"/>
    </location>
</feature>
<sequence length="481" mass="49599">MTRLPGADDEKKRRPWGALAVGGVLPLAVIAVIAATVSGDWSKGATGKTSSHGLDTSGHFLLATALILSAARLGGVLAEWVRQPRVVGEICAGLALGPSLFGRLAPDAADWLFPQSVQQLLNGLAQLGLVLFMFGVGRELSGMRLRGAATQALLISQASMLVPFALGTAAAVLLLDYAQDGVHSLAFVLFVGCALSITAFPVLARILTDLGIIRTPVGRLSLFASAVGDGGSWLILAAILAGARGSSPVGLLVNGLAALAITLFYLGPLRRFLVKWSMTGKDKDGTTTMVLLVVLVTGTAALTASIGLHQLIGALLVGVAWPKGNRKAVVAAEHLVSTAASVLLPFFFFGFGLTLDLGALQWGVPSLLALAGLLTLAVVGKVIGPGLVARMTGMPWRPAFTLGVLLNARGLTELVVIQIGYQAGIIDRRLLAILTLVALITTAMTSPMLSLFGLKPDSAPSDAAESSEEAELVGTGSTERG</sequence>
<keyword evidence="2" id="KW-0813">Transport</keyword>
<feature type="transmembrane region" description="Helical" evidence="8">
    <location>
        <begin position="57"/>
        <end position="74"/>
    </location>
</feature>
<protein>
    <submittedName>
        <fullName evidence="10">Cation:proton antiporter</fullName>
    </submittedName>
</protein>
<evidence type="ECO:0000259" key="9">
    <source>
        <dbReference type="Pfam" id="PF00999"/>
    </source>
</evidence>
<evidence type="ECO:0000256" key="5">
    <source>
        <dbReference type="ARBA" id="ARBA00023065"/>
    </source>
</evidence>
<feature type="transmembrane region" description="Helical" evidence="8">
    <location>
        <begin position="220"/>
        <end position="243"/>
    </location>
</feature>
<feature type="region of interest" description="Disordered" evidence="7">
    <location>
        <begin position="456"/>
        <end position="481"/>
    </location>
</feature>
<dbReference type="Gene3D" id="1.20.1530.20">
    <property type="match status" value="1"/>
</dbReference>
<proteinExistence type="predicted"/>
<feature type="transmembrane region" description="Helical" evidence="8">
    <location>
        <begin position="158"/>
        <end position="178"/>
    </location>
</feature>